<dbReference type="PANTHER" id="PTHR43105:SF10">
    <property type="entry name" value="NADH-QUINONE OXIDOREDUCTASE SUBUNIT G"/>
    <property type="match status" value="1"/>
</dbReference>
<comment type="caution">
    <text evidence="13">The sequence shown here is derived from an EMBL/GenBank/DDBJ whole genome shotgun (WGS) entry which is preliminary data.</text>
</comment>
<keyword evidence="4" id="KW-0004">4Fe-4S</keyword>
<evidence type="ECO:0000256" key="9">
    <source>
        <dbReference type="ARBA" id="ARBA00023014"/>
    </source>
</evidence>
<dbReference type="SUPFAM" id="SSF50692">
    <property type="entry name" value="ADC-like"/>
    <property type="match status" value="1"/>
</dbReference>
<evidence type="ECO:0000313" key="13">
    <source>
        <dbReference type="EMBL" id="MDD9207930.1"/>
    </source>
</evidence>
<dbReference type="Pfam" id="PF01568">
    <property type="entry name" value="Molydop_binding"/>
    <property type="match status" value="1"/>
</dbReference>
<dbReference type="InterPro" id="IPR006963">
    <property type="entry name" value="Mopterin_OxRdtase_4Fe-4S_dom"/>
</dbReference>
<evidence type="ECO:0000256" key="5">
    <source>
        <dbReference type="ARBA" id="ARBA00022505"/>
    </source>
</evidence>
<dbReference type="Gene3D" id="2.40.40.20">
    <property type="match status" value="1"/>
</dbReference>
<dbReference type="Gene3D" id="3.40.228.10">
    <property type="entry name" value="Dimethylsulfoxide Reductase, domain 2"/>
    <property type="match status" value="1"/>
</dbReference>
<keyword evidence="6" id="KW-0479">Metal-binding</keyword>
<evidence type="ECO:0000256" key="1">
    <source>
        <dbReference type="ARBA" id="ARBA00001942"/>
    </source>
</evidence>
<evidence type="ECO:0000256" key="11">
    <source>
        <dbReference type="SAM" id="MobiDB-lite"/>
    </source>
</evidence>
<dbReference type="InterPro" id="IPR006656">
    <property type="entry name" value="Mopterin_OxRdtase"/>
</dbReference>
<keyword evidence="10" id="KW-0534">Nitrate assimilation</keyword>
<comment type="similarity">
    <text evidence="3">Belongs to the prokaryotic molybdopterin-containing oxidoreductase family. NasA/NapA/NarB subfamily.</text>
</comment>
<keyword evidence="14" id="KW-1185">Reference proteome</keyword>
<comment type="cofactor">
    <cofactor evidence="2">
        <name>[4Fe-4S] cluster</name>
        <dbReference type="ChEBI" id="CHEBI:49883"/>
    </cofactor>
</comment>
<feature type="domain" description="4Fe-4S Mo/W bis-MGD-type" evidence="12">
    <location>
        <begin position="40"/>
        <end position="96"/>
    </location>
</feature>
<dbReference type="Pfam" id="PF00384">
    <property type="entry name" value="Molybdopterin"/>
    <property type="match status" value="1"/>
</dbReference>
<dbReference type="InterPro" id="IPR009010">
    <property type="entry name" value="Asp_de-COase-like_dom_sf"/>
</dbReference>
<comment type="cofactor">
    <cofactor evidence="1">
        <name>Mo-bis(molybdopterin guanine dinucleotide)</name>
        <dbReference type="ChEBI" id="CHEBI:60539"/>
    </cofactor>
</comment>
<dbReference type="InterPro" id="IPR041957">
    <property type="entry name" value="CT_Nitrate-R-NapA-like"/>
</dbReference>
<dbReference type="PANTHER" id="PTHR43105">
    <property type="entry name" value="RESPIRATORY NITRATE REDUCTASE"/>
    <property type="match status" value="1"/>
</dbReference>
<evidence type="ECO:0000256" key="8">
    <source>
        <dbReference type="ARBA" id="ARBA00023004"/>
    </source>
</evidence>
<keyword evidence="8" id="KW-0408">Iron</keyword>
<keyword evidence="9" id="KW-0411">Iron-sulfur</keyword>
<keyword evidence="5" id="KW-0500">Molybdenum</keyword>
<dbReference type="CDD" id="cd02791">
    <property type="entry name" value="MopB_CT_Nitrate-R-NapA-like"/>
    <property type="match status" value="1"/>
</dbReference>
<keyword evidence="7" id="KW-0560">Oxidoreductase</keyword>
<evidence type="ECO:0000313" key="14">
    <source>
        <dbReference type="Proteomes" id="UP001165561"/>
    </source>
</evidence>
<evidence type="ECO:0000256" key="6">
    <source>
        <dbReference type="ARBA" id="ARBA00022723"/>
    </source>
</evidence>
<sequence length="822" mass="89730">MTQDRIAEPWGTRTPYGPGERWPVRVDMHLAEGVTPDQVDRWVQTASILHSNGDALDIAVQDDRIVGVRGREQDRINHGRLGVKDLYGWQANGSPDRLTHPLVRKRGKLVRATWDEAMDRIVQRTQELLEEQGPSSISFYTSGQLFAEEYYTLGLIAHGGIGTSHVDGNTRLCTATAAAALKETFACDGQPGSYTDVDHADVIALFGNNMAETQSVLWTRILDRLAGPNPPQVICVDPRQTPVARAAAVHLAPRPGTNVALMNALLHEVIANDWVDHDYVEAHTVGFAELEKRVKNYPPEAVADICGISAEDIRRAAGVLGHAERLLSTVLQGFYQSHQATAAAVQVNNLNLIRGMLGKPGCGILQMNGQPTAENTRECGADGDLPAFRNWSNDAHIEDLARVWNVDPMQIPHYSPPTHAMQMMRYVEEGSIRMMWVTATNPAVSMPELRRMRSILSQKRLFLVVQDLFLTETAQLADVVLPAATWGEKTGTFTNADRTVHLSEKAVDPPGEARADLDILIDFAHRLGLKDQDGEPLVKWHDPESAFEGWKECSRGRPCDYTGLTYDKLRGGSGIQWPCTEDSPEGTERLYADGSFWSDPQYCESYGRDLVTGAPLEPDEYTAMNPSAKAVIKAAEYLRPHEEPSADFPLQLTTGRTLYHFHTRTKTGRAPELQEAAPEVWVEVSATDAAALDVAEGDLAEITTPRGAVQARVRISGIREGVLFLPFHYGYWDTKKGHQPDGAGRAANELTLTDWDPASKQPIFKTAAAHLRKVSVGDGVASAAPTTTGSAPVSAGAVPPTRGGPTAQVAESIGGTRQGGAR</sequence>
<dbReference type="InterPro" id="IPR006657">
    <property type="entry name" value="MoPterin_dinucl-bd_dom"/>
</dbReference>
<organism evidence="13 14">
    <name type="scientific">Georgenia halotolerans</name>
    <dbReference type="NCBI Taxonomy" id="3028317"/>
    <lineage>
        <taxon>Bacteria</taxon>
        <taxon>Bacillati</taxon>
        <taxon>Actinomycetota</taxon>
        <taxon>Actinomycetes</taxon>
        <taxon>Micrococcales</taxon>
        <taxon>Bogoriellaceae</taxon>
        <taxon>Georgenia</taxon>
    </lineage>
</organism>
<dbReference type="CDD" id="cd02754">
    <property type="entry name" value="MopB_Nitrate-R-NapA-like"/>
    <property type="match status" value="1"/>
</dbReference>
<evidence type="ECO:0000256" key="7">
    <source>
        <dbReference type="ARBA" id="ARBA00023002"/>
    </source>
</evidence>
<gene>
    <name evidence="13" type="ORF">PU560_15850</name>
</gene>
<reference evidence="13" key="1">
    <citation type="submission" date="2023-02" db="EMBL/GenBank/DDBJ databases">
        <title>Georgenia sp.10Sc9-8, isolated from a soil sample collected from the Taklamakan desert.</title>
        <authorList>
            <person name="Liu S."/>
        </authorList>
    </citation>
    <scope>NUCLEOTIDE SEQUENCE</scope>
    <source>
        <strain evidence="13">10Sc9-8</strain>
    </source>
</reference>
<dbReference type="Gene3D" id="2.20.25.90">
    <property type="entry name" value="ADC-like domains"/>
    <property type="match status" value="1"/>
</dbReference>
<feature type="compositionally biased region" description="Low complexity" evidence="11">
    <location>
        <begin position="780"/>
        <end position="795"/>
    </location>
</feature>
<name>A0ABT5U0T3_9MICO</name>
<evidence type="ECO:0000259" key="12">
    <source>
        <dbReference type="PROSITE" id="PS51669"/>
    </source>
</evidence>
<dbReference type="EMBL" id="JARACI010001172">
    <property type="protein sequence ID" value="MDD9207930.1"/>
    <property type="molecule type" value="Genomic_DNA"/>
</dbReference>
<accession>A0ABT5U0T3</accession>
<evidence type="ECO:0000256" key="10">
    <source>
        <dbReference type="ARBA" id="ARBA00023063"/>
    </source>
</evidence>
<dbReference type="Proteomes" id="UP001165561">
    <property type="component" value="Unassembled WGS sequence"/>
</dbReference>
<dbReference type="InterPro" id="IPR050123">
    <property type="entry name" value="Prok_molybdopt-oxidoreductase"/>
</dbReference>
<dbReference type="InterPro" id="IPR006655">
    <property type="entry name" value="Mopterin_OxRdtase_prok_CS"/>
</dbReference>
<dbReference type="Gene3D" id="3.40.50.740">
    <property type="match status" value="1"/>
</dbReference>
<dbReference type="SUPFAM" id="SSF53706">
    <property type="entry name" value="Formate dehydrogenase/DMSO reductase, domains 1-3"/>
    <property type="match status" value="1"/>
</dbReference>
<protein>
    <submittedName>
        <fullName evidence="13">Nitrate reductase</fullName>
    </submittedName>
</protein>
<feature type="region of interest" description="Disordered" evidence="11">
    <location>
        <begin position="780"/>
        <end position="822"/>
    </location>
</feature>
<dbReference type="PROSITE" id="PS51669">
    <property type="entry name" value="4FE4S_MOW_BIS_MGD"/>
    <property type="match status" value="1"/>
</dbReference>
<evidence type="ECO:0000256" key="4">
    <source>
        <dbReference type="ARBA" id="ARBA00022485"/>
    </source>
</evidence>
<evidence type="ECO:0000256" key="3">
    <source>
        <dbReference type="ARBA" id="ARBA00008747"/>
    </source>
</evidence>
<dbReference type="PROSITE" id="PS00490">
    <property type="entry name" value="MOLYBDOPTERIN_PROK_2"/>
    <property type="match status" value="1"/>
</dbReference>
<evidence type="ECO:0000256" key="2">
    <source>
        <dbReference type="ARBA" id="ARBA00001966"/>
    </source>
</evidence>
<proteinExistence type="inferred from homology"/>